<gene>
    <name evidence="2" type="ORF">AQJ64_13335</name>
</gene>
<proteinExistence type="predicted"/>
<dbReference type="InterPro" id="IPR043917">
    <property type="entry name" value="DUF5753"/>
</dbReference>
<reference evidence="2 3" key="1">
    <citation type="submission" date="2015-10" db="EMBL/GenBank/DDBJ databases">
        <title>Draft genome sequence of Streptomyces griseoruber DSM 40281, type strain for the species Streptomyces griseoruber.</title>
        <authorList>
            <person name="Ruckert C."/>
            <person name="Winkler A."/>
            <person name="Kalinowski J."/>
            <person name="Kampfer P."/>
            <person name="Glaeser S."/>
        </authorList>
    </citation>
    <scope>NUCLEOTIDE SEQUENCE [LARGE SCALE GENOMIC DNA]</scope>
    <source>
        <strain evidence="2 3">DSM 40281</strain>
    </source>
</reference>
<keyword evidence="3" id="KW-1185">Reference proteome</keyword>
<dbReference type="EMBL" id="LMWW01000015">
    <property type="protein sequence ID" value="KUN85200.1"/>
    <property type="molecule type" value="Genomic_DNA"/>
</dbReference>
<accession>A0A117RDR7</accession>
<protein>
    <recommendedName>
        <fullName evidence="1">DUF5753 domain-containing protein</fullName>
    </recommendedName>
</protein>
<evidence type="ECO:0000313" key="2">
    <source>
        <dbReference type="EMBL" id="KUN85200.1"/>
    </source>
</evidence>
<evidence type="ECO:0000259" key="1">
    <source>
        <dbReference type="Pfam" id="PF19054"/>
    </source>
</evidence>
<organism evidence="2 3">
    <name type="scientific">Streptomyces griseoruber</name>
    <dbReference type="NCBI Taxonomy" id="1943"/>
    <lineage>
        <taxon>Bacteria</taxon>
        <taxon>Bacillati</taxon>
        <taxon>Actinomycetota</taxon>
        <taxon>Actinomycetes</taxon>
        <taxon>Kitasatosporales</taxon>
        <taxon>Streptomycetaceae</taxon>
        <taxon>Streptomyces</taxon>
    </lineage>
</organism>
<dbReference type="Pfam" id="PF19054">
    <property type="entry name" value="DUF5753"/>
    <property type="match status" value="1"/>
</dbReference>
<evidence type="ECO:0000313" key="3">
    <source>
        <dbReference type="Proteomes" id="UP000052982"/>
    </source>
</evidence>
<feature type="domain" description="DUF5753" evidence="1">
    <location>
        <begin position="25"/>
        <end position="74"/>
    </location>
</feature>
<name>A0A117RDR7_9ACTN</name>
<comment type="caution">
    <text evidence="2">The sequence shown here is derived from an EMBL/GenBank/DDBJ whole genome shotgun (WGS) entry which is preliminary data.</text>
</comment>
<dbReference type="AlphaFoldDB" id="A0A117RDR7"/>
<dbReference type="Proteomes" id="UP000052982">
    <property type="component" value="Unassembled WGS sequence"/>
</dbReference>
<sequence length="109" mass="12023">MLGAGGLLSAMKEDVEKVRYPKKMRDLAAMEARAVEIGVYVGLSVHGLLQTPEHARALFGARQPPYPEAEVERLGLPCRRSASCRKRPRCAVASEAQWSGVDNSNICWR</sequence>